<reference evidence="1" key="1">
    <citation type="submission" date="2021-11" db="EMBL/GenBank/DDBJ databases">
        <title>BS-T2-15 a new species belonging to the Comamonadaceae family isolated from the soil of a French oak forest.</title>
        <authorList>
            <person name="Mieszkin S."/>
            <person name="Alain K."/>
        </authorList>
    </citation>
    <scope>NUCLEOTIDE SEQUENCE</scope>
    <source>
        <strain evidence="1">BS-T2-15</strain>
    </source>
</reference>
<keyword evidence="1" id="KW-0456">Lyase</keyword>
<evidence type="ECO:0000313" key="1">
    <source>
        <dbReference type="EMBL" id="MCK9686762.1"/>
    </source>
</evidence>
<proteinExistence type="predicted"/>
<dbReference type="InterPro" id="IPR009609">
    <property type="entry name" value="Phosphonate_metab_PhnG"/>
</dbReference>
<comment type="caution">
    <text evidence="1">The sequence shown here is derived from an EMBL/GenBank/DDBJ whole genome shotgun (WGS) entry which is preliminary data.</text>
</comment>
<dbReference type="GO" id="GO:0015716">
    <property type="term" value="P:organic phosphonate transport"/>
    <property type="evidence" value="ECO:0007669"/>
    <property type="project" value="InterPro"/>
</dbReference>
<organism evidence="1 2">
    <name type="scientific">Scleromatobacter humisilvae</name>
    <dbReference type="NCBI Taxonomy" id="2897159"/>
    <lineage>
        <taxon>Bacteria</taxon>
        <taxon>Pseudomonadati</taxon>
        <taxon>Pseudomonadota</taxon>
        <taxon>Betaproteobacteria</taxon>
        <taxon>Burkholderiales</taxon>
        <taxon>Sphaerotilaceae</taxon>
        <taxon>Scleromatobacter</taxon>
    </lineage>
</organism>
<accession>A0A9X2BZW3</accession>
<dbReference type="Pfam" id="PF06754">
    <property type="entry name" value="PhnG"/>
    <property type="match status" value="1"/>
</dbReference>
<dbReference type="GO" id="GO:0016829">
    <property type="term" value="F:lyase activity"/>
    <property type="evidence" value="ECO:0007669"/>
    <property type="project" value="UniProtKB-KW"/>
</dbReference>
<dbReference type="Proteomes" id="UP001139353">
    <property type="component" value="Unassembled WGS sequence"/>
</dbReference>
<dbReference type="GO" id="GO:0019634">
    <property type="term" value="P:organic phosphonate metabolic process"/>
    <property type="evidence" value="ECO:0007669"/>
    <property type="project" value="InterPro"/>
</dbReference>
<dbReference type="AlphaFoldDB" id="A0A9X2BZW3"/>
<sequence length="156" mass="16989">MTMIDQDIAARQRWLAVLAHAPRELLERHAAALPDDGFARLRAPEIGLTMVRARIGNRGDRFNVGDATVTRCVVRHRGLDGRLAAGVGIVLGRDEARAEWVARIDALLQQPEHHEALMRDVIAPLADETAKRRAAAAALTASSRVSFETLASEISA</sequence>
<dbReference type="RefSeq" id="WP_275682802.1">
    <property type="nucleotide sequence ID" value="NZ_JAJLJH010000003.1"/>
</dbReference>
<evidence type="ECO:0000313" key="2">
    <source>
        <dbReference type="Proteomes" id="UP001139353"/>
    </source>
</evidence>
<dbReference type="EMBL" id="JAJLJH010000003">
    <property type="protein sequence ID" value="MCK9686762.1"/>
    <property type="molecule type" value="Genomic_DNA"/>
</dbReference>
<dbReference type="NCBIfam" id="TIGR03293">
    <property type="entry name" value="PhnG_redo"/>
    <property type="match status" value="1"/>
</dbReference>
<protein>
    <submittedName>
        <fullName evidence="1">Phosphonate C-P lyase system protein PhnG</fullName>
    </submittedName>
</protein>
<gene>
    <name evidence="1" type="primary">phnG</name>
    <name evidence="1" type="ORF">LPC04_13700</name>
</gene>
<name>A0A9X2BZW3_9BURK</name>
<keyword evidence="2" id="KW-1185">Reference proteome</keyword>